<dbReference type="AlphaFoldDB" id="A0AAE1EQ96"/>
<sequence>MNHKSDNIEMRTRDRSEMPTPSRTTLYNHTTTTAITLHNYPTTQPHHLPLLALQPHPNHNHHFPHLPHYTTTPPPHLPLIALQPHHDHNHRSTQQPHNLHNCPVPQPPQHLHRHQPSPSQSEPKVGQYFKLLRYQRQDIYRGKRFSFVQIRQTGYVIVAGLTLTHFCLPFSGQDADLYSTLLQSIGNHWALFSFL</sequence>
<dbReference type="Proteomes" id="UP001286313">
    <property type="component" value="Unassembled WGS sequence"/>
</dbReference>
<organism evidence="2 3">
    <name type="scientific">Petrolisthes cinctipes</name>
    <name type="common">Flat porcelain crab</name>
    <dbReference type="NCBI Taxonomy" id="88211"/>
    <lineage>
        <taxon>Eukaryota</taxon>
        <taxon>Metazoa</taxon>
        <taxon>Ecdysozoa</taxon>
        <taxon>Arthropoda</taxon>
        <taxon>Crustacea</taxon>
        <taxon>Multicrustacea</taxon>
        <taxon>Malacostraca</taxon>
        <taxon>Eumalacostraca</taxon>
        <taxon>Eucarida</taxon>
        <taxon>Decapoda</taxon>
        <taxon>Pleocyemata</taxon>
        <taxon>Anomura</taxon>
        <taxon>Galatheoidea</taxon>
        <taxon>Porcellanidae</taxon>
        <taxon>Petrolisthes</taxon>
    </lineage>
</organism>
<evidence type="ECO:0000256" key="1">
    <source>
        <dbReference type="SAM" id="MobiDB-lite"/>
    </source>
</evidence>
<proteinExistence type="predicted"/>
<reference evidence="2" key="1">
    <citation type="submission" date="2023-10" db="EMBL/GenBank/DDBJ databases">
        <title>Genome assemblies of two species of porcelain crab, Petrolisthes cinctipes and Petrolisthes manimaculis (Anomura: Porcellanidae).</title>
        <authorList>
            <person name="Angst P."/>
        </authorList>
    </citation>
    <scope>NUCLEOTIDE SEQUENCE</scope>
    <source>
        <strain evidence="2">PB745_01</strain>
        <tissue evidence="2">Gill</tissue>
    </source>
</reference>
<feature type="compositionally biased region" description="Basic and acidic residues" evidence="1">
    <location>
        <begin position="1"/>
        <end position="17"/>
    </location>
</feature>
<dbReference type="EMBL" id="JAWQEG010005024">
    <property type="protein sequence ID" value="KAK3859451.1"/>
    <property type="molecule type" value="Genomic_DNA"/>
</dbReference>
<comment type="caution">
    <text evidence="2">The sequence shown here is derived from an EMBL/GenBank/DDBJ whole genome shotgun (WGS) entry which is preliminary data.</text>
</comment>
<evidence type="ECO:0000313" key="3">
    <source>
        <dbReference type="Proteomes" id="UP001286313"/>
    </source>
</evidence>
<keyword evidence="3" id="KW-1185">Reference proteome</keyword>
<evidence type="ECO:0000313" key="2">
    <source>
        <dbReference type="EMBL" id="KAK3859451.1"/>
    </source>
</evidence>
<feature type="region of interest" description="Disordered" evidence="1">
    <location>
        <begin position="87"/>
        <end position="124"/>
    </location>
</feature>
<protein>
    <submittedName>
        <fullName evidence="2">Uncharacterized protein</fullName>
    </submittedName>
</protein>
<gene>
    <name evidence="2" type="ORF">Pcinc_034442</name>
</gene>
<feature type="region of interest" description="Disordered" evidence="1">
    <location>
        <begin position="1"/>
        <end position="25"/>
    </location>
</feature>
<name>A0AAE1EQ96_PETCI</name>
<accession>A0AAE1EQ96</accession>